<evidence type="ECO:0000256" key="4">
    <source>
        <dbReference type="ARBA" id="ARBA00022516"/>
    </source>
</evidence>
<comment type="cofactor">
    <cofactor evidence="13">
        <name>Fe(2+)</name>
        <dbReference type="ChEBI" id="CHEBI:29033"/>
    </cofactor>
</comment>
<proteinExistence type="inferred from homology"/>
<dbReference type="EMBL" id="OZ021740">
    <property type="protein sequence ID" value="CAK9324570.1"/>
    <property type="molecule type" value="Genomic_DNA"/>
</dbReference>
<evidence type="ECO:0000259" key="15">
    <source>
        <dbReference type="Pfam" id="PF00487"/>
    </source>
</evidence>
<evidence type="ECO:0000256" key="10">
    <source>
        <dbReference type="ARBA" id="ARBA00023098"/>
    </source>
</evidence>
<evidence type="ECO:0000313" key="16">
    <source>
        <dbReference type="EMBL" id="CAK9324570.1"/>
    </source>
</evidence>
<keyword evidence="5 13" id="KW-0812">Transmembrane</keyword>
<dbReference type="PANTHER" id="PTHR11351:SF31">
    <property type="entry name" value="DESATURASE 1, ISOFORM A-RELATED"/>
    <property type="match status" value="1"/>
</dbReference>
<evidence type="ECO:0000313" key="17">
    <source>
        <dbReference type="Proteomes" id="UP001642487"/>
    </source>
</evidence>
<evidence type="ECO:0000256" key="13">
    <source>
        <dbReference type="RuleBase" id="RU000581"/>
    </source>
</evidence>
<keyword evidence="8 13" id="KW-0560">Oxidoreductase</keyword>
<comment type="subcellular location">
    <subcellularLocation>
        <location evidence="1">Membrane</location>
        <topology evidence="1">Multi-pass membrane protein</topology>
    </subcellularLocation>
</comment>
<protein>
    <recommendedName>
        <fullName evidence="15">Fatty acid desaturase domain-containing protein</fullName>
    </recommendedName>
</protein>
<evidence type="ECO:0000256" key="11">
    <source>
        <dbReference type="ARBA" id="ARBA00023136"/>
    </source>
</evidence>
<keyword evidence="11 14" id="KW-0472">Membrane</keyword>
<dbReference type="InterPro" id="IPR015876">
    <property type="entry name" value="Acyl-CoA_DS"/>
</dbReference>
<organism evidence="16 17">
    <name type="scientific">Citrullus colocynthis</name>
    <name type="common">colocynth</name>
    <dbReference type="NCBI Taxonomy" id="252529"/>
    <lineage>
        <taxon>Eukaryota</taxon>
        <taxon>Viridiplantae</taxon>
        <taxon>Streptophyta</taxon>
        <taxon>Embryophyta</taxon>
        <taxon>Tracheophyta</taxon>
        <taxon>Spermatophyta</taxon>
        <taxon>Magnoliopsida</taxon>
        <taxon>eudicotyledons</taxon>
        <taxon>Gunneridae</taxon>
        <taxon>Pentapetalae</taxon>
        <taxon>rosids</taxon>
        <taxon>fabids</taxon>
        <taxon>Cucurbitales</taxon>
        <taxon>Cucurbitaceae</taxon>
        <taxon>Benincaseae</taxon>
        <taxon>Citrullus</taxon>
    </lineage>
</organism>
<gene>
    <name evidence="16" type="ORF">CITCOLO1_LOCUS16808</name>
</gene>
<evidence type="ECO:0000256" key="7">
    <source>
        <dbReference type="ARBA" id="ARBA00022989"/>
    </source>
</evidence>
<comment type="domain">
    <text evidence="13">The histidine box domains are involved in binding the catalytic metal ions.</text>
</comment>
<dbReference type="Proteomes" id="UP001642487">
    <property type="component" value="Chromosome 6"/>
</dbReference>
<dbReference type="PRINTS" id="PR00075">
    <property type="entry name" value="FACDDSATRASE"/>
</dbReference>
<evidence type="ECO:0000256" key="5">
    <source>
        <dbReference type="ARBA" id="ARBA00022692"/>
    </source>
</evidence>
<dbReference type="PANTHER" id="PTHR11351">
    <property type="entry name" value="ACYL-COA DESATURASE"/>
    <property type="match status" value="1"/>
</dbReference>
<reference evidence="16 17" key="1">
    <citation type="submission" date="2024-03" db="EMBL/GenBank/DDBJ databases">
        <authorList>
            <person name="Gkanogiannis A."/>
            <person name="Becerra Lopez-Lavalle L."/>
        </authorList>
    </citation>
    <scope>NUCLEOTIDE SEQUENCE [LARGE SCALE GENOMIC DNA]</scope>
</reference>
<dbReference type="CDD" id="cd03505">
    <property type="entry name" value="Delta9-FADS-like"/>
    <property type="match status" value="1"/>
</dbReference>
<evidence type="ECO:0000256" key="3">
    <source>
        <dbReference type="ARBA" id="ARBA00009295"/>
    </source>
</evidence>
<dbReference type="InterPro" id="IPR005804">
    <property type="entry name" value="FA_desaturase_dom"/>
</dbReference>
<keyword evidence="10" id="KW-0443">Lipid metabolism</keyword>
<feature type="transmembrane region" description="Helical" evidence="14">
    <location>
        <begin position="208"/>
        <end position="225"/>
    </location>
</feature>
<comment type="pathway">
    <text evidence="2">Lipid metabolism.</text>
</comment>
<accession>A0ABP0YVL1</accession>
<evidence type="ECO:0000256" key="14">
    <source>
        <dbReference type="SAM" id="Phobius"/>
    </source>
</evidence>
<keyword evidence="12 13" id="KW-0275">Fatty acid biosynthesis</keyword>
<keyword evidence="17" id="KW-1185">Reference proteome</keyword>
<feature type="transmembrane region" description="Helical" evidence="14">
    <location>
        <begin position="115"/>
        <end position="137"/>
    </location>
</feature>
<name>A0ABP0YVL1_9ROSI</name>
<evidence type="ECO:0000256" key="2">
    <source>
        <dbReference type="ARBA" id="ARBA00005189"/>
    </source>
</evidence>
<keyword evidence="7 14" id="KW-1133">Transmembrane helix</keyword>
<keyword evidence="6" id="KW-0276">Fatty acid metabolism</keyword>
<evidence type="ECO:0000256" key="8">
    <source>
        <dbReference type="ARBA" id="ARBA00023002"/>
    </source>
</evidence>
<sequence>MITGLFGITISYHRNLSHKSFKIPKWLEYLFAYCGVHALQGDPINWVSTHRYHHQFVDTEKDPHSPVQGFWFSYIIWIMEKRDGSIIEMIRKHRKLDNAADLEKQTFYRFIRKTYLLHPIALAVILYVIGGIPFFIWGTCVRTVMLLHVTFMVNSLCHLWGKQPWKTNDFSRNNWWMSLVAFGEGWHNNHHAFEYSARMGIEWWQFDLGWYVIVFLQAIGVATNVKLPSQSHKQKLAKR</sequence>
<feature type="domain" description="Fatty acid desaturase" evidence="15">
    <location>
        <begin position="3"/>
        <end position="208"/>
    </location>
</feature>
<dbReference type="Pfam" id="PF00487">
    <property type="entry name" value="FA_desaturase"/>
    <property type="match status" value="1"/>
</dbReference>
<evidence type="ECO:0000256" key="9">
    <source>
        <dbReference type="ARBA" id="ARBA00023004"/>
    </source>
</evidence>
<keyword evidence="9" id="KW-0408">Iron</keyword>
<evidence type="ECO:0000256" key="6">
    <source>
        <dbReference type="ARBA" id="ARBA00022832"/>
    </source>
</evidence>
<keyword evidence="4 13" id="KW-0444">Lipid biosynthesis</keyword>
<evidence type="ECO:0000256" key="1">
    <source>
        <dbReference type="ARBA" id="ARBA00004141"/>
    </source>
</evidence>
<comment type="similarity">
    <text evidence="3 13">Belongs to the fatty acid desaturase type 1 family.</text>
</comment>
<evidence type="ECO:0000256" key="12">
    <source>
        <dbReference type="ARBA" id="ARBA00023160"/>
    </source>
</evidence>